<name>A0A5B9W1S2_9BACT</name>
<keyword evidence="5" id="KW-0812">Transmembrane</keyword>
<feature type="transmembrane region" description="Helical" evidence="5">
    <location>
        <begin position="114"/>
        <end position="137"/>
    </location>
</feature>
<dbReference type="GO" id="GO:0051537">
    <property type="term" value="F:2 iron, 2 sulfur cluster binding"/>
    <property type="evidence" value="ECO:0007669"/>
    <property type="project" value="UniProtKB-KW"/>
</dbReference>
<evidence type="ECO:0000259" key="6">
    <source>
        <dbReference type="PROSITE" id="PS51296"/>
    </source>
</evidence>
<proteinExistence type="predicted"/>
<evidence type="ECO:0000256" key="3">
    <source>
        <dbReference type="ARBA" id="ARBA00023004"/>
    </source>
</evidence>
<dbReference type="EMBL" id="CP042997">
    <property type="protein sequence ID" value="QEH34546.1"/>
    <property type="molecule type" value="Genomic_DNA"/>
</dbReference>
<keyword evidence="4" id="KW-0411">Iron-sulfur</keyword>
<keyword evidence="8" id="KW-1185">Reference proteome</keyword>
<keyword evidence="5" id="KW-0472">Membrane</keyword>
<dbReference type="GO" id="GO:0046872">
    <property type="term" value="F:metal ion binding"/>
    <property type="evidence" value="ECO:0007669"/>
    <property type="project" value="UniProtKB-KW"/>
</dbReference>
<keyword evidence="2" id="KW-0479">Metal-binding</keyword>
<dbReference type="Pfam" id="PF00355">
    <property type="entry name" value="Rieske"/>
    <property type="match status" value="1"/>
</dbReference>
<dbReference type="InterPro" id="IPR019251">
    <property type="entry name" value="DUF2231_TM"/>
</dbReference>
<evidence type="ECO:0000313" key="8">
    <source>
        <dbReference type="Proteomes" id="UP000324233"/>
    </source>
</evidence>
<dbReference type="SUPFAM" id="SSF50022">
    <property type="entry name" value="ISP domain"/>
    <property type="match status" value="1"/>
</dbReference>
<dbReference type="OrthoDB" id="593800at2"/>
<dbReference type="PANTHER" id="PTHR21496">
    <property type="entry name" value="FERREDOXIN-RELATED"/>
    <property type="match status" value="1"/>
</dbReference>
<dbReference type="PROSITE" id="PS51296">
    <property type="entry name" value="RIESKE"/>
    <property type="match status" value="1"/>
</dbReference>
<organism evidence="7 8">
    <name type="scientific">Aquisphaera giovannonii</name>
    <dbReference type="NCBI Taxonomy" id="406548"/>
    <lineage>
        <taxon>Bacteria</taxon>
        <taxon>Pseudomonadati</taxon>
        <taxon>Planctomycetota</taxon>
        <taxon>Planctomycetia</taxon>
        <taxon>Isosphaerales</taxon>
        <taxon>Isosphaeraceae</taxon>
        <taxon>Aquisphaera</taxon>
    </lineage>
</organism>
<protein>
    <submittedName>
        <fullName evidence="7">Ferredoxin CarAc</fullName>
    </submittedName>
</protein>
<dbReference type="Gene3D" id="2.102.10.10">
    <property type="entry name" value="Rieske [2Fe-2S] iron-sulphur domain"/>
    <property type="match status" value="1"/>
</dbReference>
<accession>A0A5B9W1S2</accession>
<evidence type="ECO:0000256" key="1">
    <source>
        <dbReference type="ARBA" id="ARBA00022714"/>
    </source>
</evidence>
<dbReference type="KEGG" id="agv:OJF2_30860"/>
<feature type="transmembrane region" description="Helical" evidence="5">
    <location>
        <begin position="47"/>
        <end position="70"/>
    </location>
</feature>
<dbReference type="Proteomes" id="UP000324233">
    <property type="component" value="Chromosome"/>
</dbReference>
<dbReference type="InterPro" id="IPR036922">
    <property type="entry name" value="Rieske_2Fe-2S_sf"/>
</dbReference>
<dbReference type="PANTHER" id="PTHR21496:SF23">
    <property type="entry name" value="3-PHENYLPROPIONATE_CINNAMIC ACID DIOXYGENASE FERREDOXIN SUBUNIT"/>
    <property type="match status" value="1"/>
</dbReference>
<feature type="transmembrane region" description="Helical" evidence="5">
    <location>
        <begin position="12"/>
        <end position="35"/>
    </location>
</feature>
<evidence type="ECO:0000313" key="7">
    <source>
        <dbReference type="EMBL" id="QEH34546.1"/>
    </source>
</evidence>
<dbReference type="InterPro" id="IPR017941">
    <property type="entry name" value="Rieske_2Fe-2S"/>
</dbReference>
<keyword evidence="5" id="KW-1133">Transmembrane helix</keyword>
<feature type="transmembrane region" description="Helical" evidence="5">
    <location>
        <begin position="82"/>
        <end position="102"/>
    </location>
</feature>
<keyword evidence="3" id="KW-0408">Iron</keyword>
<evidence type="ECO:0000256" key="2">
    <source>
        <dbReference type="ARBA" id="ARBA00022723"/>
    </source>
</evidence>
<gene>
    <name evidence="7" type="primary">carAc</name>
    <name evidence="7" type="ORF">OJF2_30860</name>
</gene>
<dbReference type="Pfam" id="PF09990">
    <property type="entry name" value="DUF2231"/>
    <property type="match status" value="1"/>
</dbReference>
<sequence>MRSRAHFRSHPIHPILIAFPVAFTTGALVFDLFGWLLGSAGAWSTGAYMSVAAVITGLVAGVPGFVDYVSVVPPDSSAKKRATWHMAVNLTALAIFAASWIFRDRGSLEPGAGTILLEAVGCGLIMWGGWMGGTLVYRNQIGVDHRYAGAGKWSEVWVQGAPGTAVEVANADELKPGQMKLVHAGDRRIVLVKTEDGYAACDDRCSHKGGSLAGGVAACGHVVCPWHGSTFDVRTGAVKAGPAKEPIAVHRVEEKGGKVLLTLA</sequence>
<evidence type="ECO:0000256" key="5">
    <source>
        <dbReference type="SAM" id="Phobius"/>
    </source>
</evidence>
<keyword evidence="1" id="KW-0001">2Fe-2S</keyword>
<evidence type="ECO:0000256" key="4">
    <source>
        <dbReference type="ARBA" id="ARBA00023014"/>
    </source>
</evidence>
<feature type="domain" description="Rieske" evidence="6">
    <location>
        <begin position="166"/>
        <end position="261"/>
    </location>
</feature>
<reference evidence="7 8" key="1">
    <citation type="submission" date="2019-08" db="EMBL/GenBank/DDBJ databases">
        <title>Deep-cultivation of Planctomycetes and their phenomic and genomic characterization uncovers novel biology.</title>
        <authorList>
            <person name="Wiegand S."/>
            <person name="Jogler M."/>
            <person name="Boedeker C."/>
            <person name="Pinto D."/>
            <person name="Vollmers J."/>
            <person name="Rivas-Marin E."/>
            <person name="Kohn T."/>
            <person name="Peeters S.H."/>
            <person name="Heuer A."/>
            <person name="Rast P."/>
            <person name="Oberbeckmann S."/>
            <person name="Bunk B."/>
            <person name="Jeske O."/>
            <person name="Meyerdierks A."/>
            <person name="Storesund J.E."/>
            <person name="Kallscheuer N."/>
            <person name="Luecker S."/>
            <person name="Lage O.M."/>
            <person name="Pohl T."/>
            <person name="Merkel B.J."/>
            <person name="Hornburger P."/>
            <person name="Mueller R.-W."/>
            <person name="Bruemmer F."/>
            <person name="Labrenz M."/>
            <person name="Spormann A.M."/>
            <person name="Op den Camp H."/>
            <person name="Overmann J."/>
            <person name="Amann R."/>
            <person name="Jetten M.S.M."/>
            <person name="Mascher T."/>
            <person name="Medema M.H."/>
            <person name="Devos D.P."/>
            <person name="Kaster A.-K."/>
            <person name="Ovreas L."/>
            <person name="Rohde M."/>
            <person name="Galperin M.Y."/>
            <person name="Jogler C."/>
        </authorList>
    </citation>
    <scope>NUCLEOTIDE SEQUENCE [LARGE SCALE GENOMIC DNA]</scope>
    <source>
        <strain evidence="7 8">OJF2</strain>
    </source>
</reference>
<dbReference type="RefSeq" id="WP_148594454.1">
    <property type="nucleotide sequence ID" value="NZ_CP042997.1"/>
</dbReference>
<dbReference type="AlphaFoldDB" id="A0A5B9W1S2"/>